<dbReference type="PANTHER" id="PTHR46401:SF2">
    <property type="entry name" value="GLYCOSYLTRANSFERASE WBBK-RELATED"/>
    <property type="match status" value="1"/>
</dbReference>
<accession>A0A7X0MCP1</accession>
<evidence type="ECO:0000259" key="2">
    <source>
        <dbReference type="Pfam" id="PF00534"/>
    </source>
</evidence>
<organism evidence="3 4">
    <name type="scientific">Rhizobium lusitanum</name>
    <dbReference type="NCBI Taxonomy" id="293958"/>
    <lineage>
        <taxon>Bacteria</taxon>
        <taxon>Pseudomonadati</taxon>
        <taxon>Pseudomonadota</taxon>
        <taxon>Alphaproteobacteria</taxon>
        <taxon>Hyphomicrobiales</taxon>
        <taxon>Rhizobiaceae</taxon>
        <taxon>Rhizobium/Agrobacterium group</taxon>
        <taxon>Rhizobium</taxon>
    </lineage>
</organism>
<reference evidence="3 4" key="1">
    <citation type="submission" date="2020-08" db="EMBL/GenBank/DDBJ databases">
        <title>Genomic Encyclopedia of Type Strains, Phase IV (KMG-V): Genome sequencing to study the core and pangenomes of soil and plant-associated prokaryotes.</title>
        <authorList>
            <person name="Whitman W."/>
        </authorList>
    </citation>
    <scope>NUCLEOTIDE SEQUENCE [LARGE SCALE GENOMIC DNA]</scope>
    <source>
        <strain evidence="3 4">SEMIA 4060</strain>
    </source>
</reference>
<dbReference type="Proteomes" id="UP000565576">
    <property type="component" value="Unassembled WGS sequence"/>
</dbReference>
<name>A0A7X0MCP1_9HYPH</name>
<feature type="domain" description="Glycosyl transferase family 1" evidence="2">
    <location>
        <begin position="259"/>
        <end position="426"/>
    </location>
</feature>
<dbReference type="RefSeq" id="WP_184703007.1">
    <property type="nucleotide sequence ID" value="NZ_JACHBG010000002.1"/>
</dbReference>
<dbReference type="GO" id="GO:0016757">
    <property type="term" value="F:glycosyltransferase activity"/>
    <property type="evidence" value="ECO:0007669"/>
    <property type="project" value="InterPro"/>
</dbReference>
<comment type="caution">
    <text evidence="3">The sequence shown here is derived from an EMBL/GenBank/DDBJ whole genome shotgun (WGS) entry which is preliminary data.</text>
</comment>
<dbReference type="GO" id="GO:0009103">
    <property type="term" value="P:lipopolysaccharide biosynthetic process"/>
    <property type="evidence" value="ECO:0007669"/>
    <property type="project" value="TreeGrafter"/>
</dbReference>
<dbReference type="InterPro" id="IPR001296">
    <property type="entry name" value="Glyco_trans_1"/>
</dbReference>
<dbReference type="PANTHER" id="PTHR46401">
    <property type="entry name" value="GLYCOSYLTRANSFERASE WBBK-RELATED"/>
    <property type="match status" value="1"/>
</dbReference>
<protein>
    <submittedName>
        <fullName evidence="3">Glycosyltransferase involved in cell wall biosynthesis</fullName>
    </submittedName>
</protein>
<dbReference type="EMBL" id="JACHBG010000002">
    <property type="protein sequence ID" value="MBB6484163.1"/>
    <property type="molecule type" value="Genomic_DNA"/>
</dbReference>
<dbReference type="Pfam" id="PF00534">
    <property type="entry name" value="Glycos_transf_1"/>
    <property type="match status" value="1"/>
</dbReference>
<sequence>MDDLNLMKTVVHGGVIDQAQLAALETRVSEVVAQQQVLTDFQVEMVQLFKLLRTEQGRCFDALGDARHASVTPSRPLLPQGTAPVPLPTSNAARIHFFPDYGAANPYQPLIQVSFPDESTIGPGTIDQAIAALRAERGSVRRKHIFHLHWTNTIVAYAPNHAVAETLKDAFISKLRTFRSLGGFVIWTIHNALSHESPYLAVERALSTEIAACSDRIHLHSAGAIQVVQEEFPLPEDRIVILPHPNYVGVYQNFVSEATARARLGLAESDIVFSFIGMLRPYKGIQPLIEAFRLIRMKHPSIRLVIAGQPMPPYVPGTVAQMAGNVPGITLIERRLGDAELQWIFNASDFAVLPYSRILTSGSALNALSFSRPVIVPNLGVLPETVHDGVNGIVYDATTPAGLSKALERAVSLAADERQRMRQAAIESVAGLTWRRLAEGLYTGIAG</sequence>
<dbReference type="AlphaFoldDB" id="A0A7X0MCP1"/>
<dbReference type="Gene3D" id="3.40.50.2000">
    <property type="entry name" value="Glycogen Phosphorylase B"/>
    <property type="match status" value="1"/>
</dbReference>
<gene>
    <name evidence="3" type="ORF">GGD46_001429</name>
</gene>
<evidence type="ECO:0000256" key="1">
    <source>
        <dbReference type="ARBA" id="ARBA00022679"/>
    </source>
</evidence>
<keyword evidence="1 3" id="KW-0808">Transferase</keyword>
<evidence type="ECO:0000313" key="3">
    <source>
        <dbReference type="EMBL" id="MBB6484163.1"/>
    </source>
</evidence>
<evidence type="ECO:0000313" key="4">
    <source>
        <dbReference type="Proteomes" id="UP000565576"/>
    </source>
</evidence>
<dbReference type="SUPFAM" id="SSF53756">
    <property type="entry name" value="UDP-Glycosyltransferase/glycogen phosphorylase"/>
    <property type="match status" value="1"/>
</dbReference>
<proteinExistence type="predicted"/>